<accession>M1VDK0</accession>
<dbReference type="EMBL" id="AP006494">
    <property type="protein sequence ID" value="BAM80847.1"/>
    <property type="molecule type" value="Genomic_DNA"/>
</dbReference>
<keyword evidence="5 7" id="KW-0472">Membrane</keyword>
<evidence type="ECO:0000256" key="2">
    <source>
        <dbReference type="ARBA" id="ARBA00022448"/>
    </source>
</evidence>
<feature type="transmembrane region" description="Helical" evidence="7">
    <location>
        <begin position="395"/>
        <end position="413"/>
    </location>
</feature>
<dbReference type="AlphaFoldDB" id="M1VDK0"/>
<reference evidence="8 9" key="1">
    <citation type="journal article" date="2004" name="Nature">
        <title>Genome sequence of the ultrasmall unicellular red alga Cyanidioschyzon merolae 10D.</title>
        <authorList>
            <person name="Matsuzaki M."/>
            <person name="Misumi O."/>
            <person name="Shin-i T."/>
            <person name="Maruyama S."/>
            <person name="Takahara M."/>
            <person name="Miyagishima S."/>
            <person name="Mori T."/>
            <person name="Nishida K."/>
            <person name="Yagisawa F."/>
            <person name="Nishida K."/>
            <person name="Yoshida Y."/>
            <person name="Nishimura Y."/>
            <person name="Nakao S."/>
            <person name="Kobayashi T."/>
            <person name="Momoyama Y."/>
            <person name="Higashiyama T."/>
            <person name="Minoda A."/>
            <person name="Sano M."/>
            <person name="Nomoto H."/>
            <person name="Oishi K."/>
            <person name="Hayashi H."/>
            <person name="Ohta F."/>
            <person name="Nishizaka S."/>
            <person name="Haga S."/>
            <person name="Miura S."/>
            <person name="Morishita T."/>
            <person name="Kabeya Y."/>
            <person name="Terasawa K."/>
            <person name="Suzuki Y."/>
            <person name="Ishii Y."/>
            <person name="Asakawa S."/>
            <person name="Takano H."/>
            <person name="Ohta N."/>
            <person name="Kuroiwa H."/>
            <person name="Tanaka K."/>
            <person name="Shimizu N."/>
            <person name="Sugano S."/>
            <person name="Sato N."/>
            <person name="Nozaki H."/>
            <person name="Ogasawara N."/>
            <person name="Kohara Y."/>
            <person name="Kuroiwa T."/>
        </authorList>
    </citation>
    <scope>NUCLEOTIDE SEQUENCE [LARGE SCALE GENOMIC DNA]</scope>
    <source>
        <strain evidence="8 9">10D</strain>
    </source>
</reference>
<dbReference type="Proteomes" id="UP000007014">
    <property type="component" value="Chromosome 12"/>
</dbReference>
<feature type="transmembrane region" description="Helical" evidence="7">
    <location>
        <begin position="419"/>
        <end position="440"/>
    </location>
</feature>
<protein>
    <submittedName>
        <fullName evidence="8">Probable metal ion transporter</fullName>
    </submittedName>
</protein>
<keyword evidence="4 7" id="KW-1133">Transmembrane helix</keyword>
<evidence type="ECO:0000256" key="1">
    <source>
        <dbReference type="ARBA" id="ARBA00004141"/>
    </source>
</evidence>
<keyword evidence="3 7" id="KW-0812">Transmembrane</keyword>
<gene>
    <name evidence="8" type="ORF">CYME_CML262C</name>
</gene>
<keyword evidence="9" id="KW-1185">Reference proteome</keyword>
<evidence type="ECO:0000256" key="4">
    <source>
        <dbReference type="ARBA" id="ARBA00022989"/>
    </source>
</evidence>
<feature type="transmembrane region" description="Helical" evidence="7">
    <location>
        <begin position="498"/>
        <end position="520"/>
    </location>
</feature>
<evidence type="ECO:0000256" key="3">
    <source>
        <dbReference type="ARBA" id="ARBA00022692"/>
    </source>
</evidence>
<evidence type="ECO:0000256" key="5">
    <source>
        <dbReference type="ARBA" id="ARBA00023136"/>
    </source>
</evidence>
<dbReference type="GeneID" id="16994711"/>
<feature type="compositionally biased region" description="Polar residues" evidence="6">
    <location>
        <begin position="583"/>
        <end position="594"/>
    </location>
</feature>
<organism evidence="8 9">
    <name type="scientific">Cyanidioschyzon merolae (strain NIES-3377 / 10D)</name>
    <name type="common">Unicellular red alga</name>
    <dbReference type="NCBI Taxonomy" id="280699"/>
    <lineage>
        <taxon>Eukaryota</taxon>
        <taxon>Rhodophyta</taxon>
        <taxon>Bangiophyceae</taxon>
        <taxon>Cyanidiales</taxon>
        <taxon>Cyanidiaceae</taxon>
        <taxon>Cyanidioschyzon</taxon>
    </lineage>
</organism>
<name>M1VDK0_CYAM1</name>
<dbReference type="PRINTS" id="PR00447">
    <property type="entry name" value="NATRESASSCMP"/>
</dbReference>
<feature type="transmembrane region" description="Helical" evidence="7">
    <location>
        <begin position="212"/>
        <end position="231"/>
    </location>
</feature>
<proteinExistence type="predicted"/>
<feature type="transmembrane region" description="Helical" evidence="7">
    <location>
        <begin position="460"/>
        <end position="478"/>
    </location>
</feature>
<dbReference type="Pfam" id="PF01566">
    <property type="entry name" value="Nramp"/>
    <property type="match status" value="1"/>
</dbReference>
<feature type="region of interest" description="Disordered" evidence="6">
    <location>
        <begin position="17"/>
        <end position="58"/>
    </location>
</feature>
<keyword evidence="2" id="KW-0813">Transport</keyword>
<evidence type="ECO:0000256" key="6">
    <source>
        <dbReference type="SAM" id="MobiDB-lite"/>
    </source>
</evidence>
<feature type="transmembrane region" description="Helical" evidence="7">
    <location>
        <begin position="149"/>
        <end position="173"/>
    </location>
</feature>
<feature type="transmembrane region" description="Helical" evidence="7">
    <location>
        <begin position="107"/>
        <end position="128"/>
    </location>
</feature>
<dbReference type="eggNOG" id="KOG1291">
    <property type="taxonomic scope" value="Eukaryota"/>
</dbReference>
<dbReference type="PANTHER" id="PTHR11706:SF33">
    <property type="entry name" value="NATURAL RESISTANCE-ASSOCIATED MACROPHAGE PROTEIN 2"/>
    <property type="match status" value="1"/>
</dbReference>
<feature type="region of interest" description="Disordered" evidence="6">
    <location>
        <begin position="550"/>
        <end position="594"/>
    </location>
</feature>
<dbReference type="PANTHER" id="PTHR11706">
    <property type="entry name" value="SOLUTE CARRIER PROTEIN FAMILY 11 MEMBER"/>
    <property type="match status" value="1"/>
</dbReference>
<dbReference type="NCBIfam" id="TIGR01197">
    <property type="entry name" value="nramp"/>
    <property type="match status" value="1"/>
</dbReference>
<evidence type="ECO:0000313" key="9">
    <source>
        <dbReference type="Proteomes" id="UP000007014"/>
    </source>
</evidence>
<dbReference type="GO" id="GO:0015086">
    <property type="term" value="F:cadmium ion transmembrane transporter activity"/>
    <property type="evidence" value="ECO:0007669"/>
    <property type="project" value="TreeGrafter"/>
</dbReference>
<feature type="transmembrane region" description="Helical" evidence="7">
    <location>
        <begin position="355"/>
        <end position="375"/>
    </location>
</feature>
<evidence type="ECO:0000256" key="7">
    <source>
        <dbReference type="SAM" id="Phobius"/>
    </source>
</evidence>
<dbReference type="NCBIfam" id="NF037982">
    <property type="entry name" value="Nramp_1"/>
    <property type="match status" value="1"/>
</dbReference>
<dbReference type="RefSeq" id="XP_005536883.1">
    <property type="nucleotide sequence ID" value="XM_005536826.1"/>
</dbReference>
<dbReference type="GO" id="GO:0005886">
    <property type="term" value="C:plasma membrane"/>
    <property type="evidence" value="ECO:0007669"/>
    <property type="project" value="TreeGrafter"/>
</dbReference>
<dbReference type="GO" id="GO:0034755">
    <property type="term" value="P:iron ion transmembrane transport"/>
    <property type="evidence" value="ECO:0007669"/>
    <property type="project" value="TreeGrafter"/>
</dbReference>
<dbReference type="OMA" id="PWMQFYQ"/>
<dbReference type="OrthoDB" id="409173at2759"/>
<dbReference type="KEGG" id="cme:CYME_CML262C"/>
<feature type="transmembrane region" description="Helical" evidence="7">
    <location>
        <begin position="251"/>
        <end position="271"/>
    </location>
</feature>
<comment type="subcellular location">
    <subcellularLocation>
        <location evidence="1">Membrane</location>
        <topology evidence="1">Multi-pass membrane protein</topology>
    </subcellularLocation>
</comment>
<dbReference type="InterPro" id="IPR001046">
    <property type="entry name" value="NRAMP_fam"/>
</dbReference>
<dbReference type="HOGENOM" id="CLU_020088_2_0_1"/>
<feature type="transmembrane region" description="Helical" evidence="7">
    <location>
        <begin position="292"/>
        <end position="318"/>
    </location>
</feature>
<dbReference type="Gramene" id="CML262CT">
    <property type="protein sequence ID" value="CML262CT"/>
    <property type="gene ID" value="CML262C"/>
</dbReference>
<dbReference type="GO" id="GO:0005384">
    <property type="term" value="F:manganese ion transmembrane transporter activity"/>
    <property type="evidence" value="ECO:0007669"/>
    <property type="project" value="TreeGrafter"/>
</dbReference>
<evidence type="ECO:0000313" key="8">
    <source>
        <dbReference type="EMBL" id="BAM80847.1"/>
    </source>
</evidence>
<reference evidence="8 9" key="2">
    <citation type="journal article" date="2007" name="BMC Biol.">
        <title>A 100%-complete sequence reveals unusually simple genomic features in the hot-spring red alga Cyanidioschyzon merolae.</title>
        <authorList>
            <person name="Nozaki H."/>
            <person name="Takano H."/>
            <person name="Misumi O."/>
            <person name="Terasawa K."/>
            <person name="Matsuzaki M."/>
            <person name="Maruyama S."/>
            <person name="Nishida K."/>
            <person name="Yagisawa F."/>
            <person name="Yoshida Y."/>
            <person name="Fujiwara T."/>
            <person name="Takio S."/>
            <person name="Tamura K."/>
            <person name="Chung S.J."/>
            <person name="Nakamura S."/>
            <person name="Kuroiwa H."/>
            <person name="Tanaka K."/>
            <person name="Sato N."/>
            <person name="Kuroiwa T."/>
        </authorList>
    </citation>
    <scope>NUCLEOTIDE SEQUENCE [LARGE SCALE GENOMIC DNA]</scope>
    <source>
        <strain evidence="8 9">10D</strain>
    </source>
</reference>
<sequence>MSGETIECMPSAELQQLPGSVTCSDSPVKAPDSDDSEIGQTPADMVPKSKPLAKADPSPVQHSFRARCKAWLKELLRFAGPGWLICIALIDPGNYEGDIQAGAGYQYALIWIIWWATIAEICIQALTIRLGLYARRDLGQACRETYPRWVTIALWILSEIGMMATDLLQVIGFGVATEILFGIPLYAGVLLSFATTLLLLSTQYVSFRLLEIIVIVLVFIMSITFFIQWGMVDTDGAALLRGWVVPSIPSGSALILLSQIGASVSPHNVFLQSALVQTRTVDRTKKALRSATMFNIIEMTIPMMLAFVVNLAVIALAAQGFYNSPAVDVNPNDITLRDTCKLIHRVYANSGAGCILFGISLLASAQSATISATYAGQIVMEGFLNIRLPLWLRNLTTRTITIVPGLFIAIFAGNNGSGLALLISSSILSGVIPFLIVPLLKFTNSAACMGPYRNSWYVRWPMWTLTLAIIAANLYLIAGAGGNRTLRQALSSGGPGSTAGIVFTVIIGLLYVGFLVYLMLRPVGIVGDAYDIDDGVMGLVESGFETHVRMEPKPVPNEPTRPEPAFLPPDAHSAEDAPLGKNFSEQSLSEDASS</sequence>
<feature type="transmembrane region" description="Helical" evidence="7">
    <location>
        <begin position="179"/>
        <end position="200"/>
    </location>
</feature>